<sequence length="475" mass="52618">MSQEVRTKFDAPRIFAFAILLLCVLAFQGRAQAASSDEPGEWKAGIAYPQGTTVTYLGNLYESLSTHQSQTDWLPTEASSLWKKVDLLSYVHIGGRVVLAGEGVNYSWPGIYFSARFKGTGIGIKLEDPTNRYKVEIDGASYPSITAPGNVTQWFHGLKEGEHTIRLTKVSETYWSYGRFEGFVPVEGGTLLSPPAYAARQIEFIGDSFTAGFGTLSNQRECSQDQIAATTDASQTFGAFTALQFGAEYQINGLSGRGMVRNYGGTDIEHPYPVLYNRDLINDPTSVTAPNASWKPQIVVIELGINDLSPLEAGESYTAETLKQAYQKAYNNFIATLRTKYGSNVDIIVSATPLWPDNLFQKYTQEIVTAQRAAGDQRIHYFSFEGITLNGCLWHPTVSDHHQISAQLNQFINALPSAWNRIPKEAMVWSDHTTYQLNDIVVYNGIIYSNIKAHTSNVGWNPASSPTLWKKVVSQ</sequence>
<dbReference type="Gene3D" id="2.60.120.260">
    <property type="entry name" value="Galactose-binding domain-like"/>
    <property type="match status" value="1"/>
</dbReference>
<accession>A0ABS4JJT6</accession>
<dbReference type="Pfam" id="PF17996">
    <property type="entry name" value="CE2_N"/>
    <property type="match status" value="1"/>
</dbReference>
<name>A0ABS4JJT6_9BACL</name>
<keyword evidence="1" id="KW-0378">Hydrolase</keyword>
<dbReference type="SMART" id="SM00495">
    <property type="entry name" value="ChtBD3"/>
    <property type="match status" value="2"/>
</dbReference>
<keyword evidence="3" id="KW-0732">Signal</keyword>
<keyword evidence="6" id="KW-1185">Reference proteome</keyword>
<dbReference type="InterPro" id="IPR037461">
    <property type="entry name" value="CtCE2-like_dom"/>
</dbReference>
<feature type="signal peptide" evidence="3">
    <location>
        <begin position="1"/>
        <end position="33"/>
    </location>
</feature>
<feature type="domain" description="Chitin-binding type-3" evidence="4">
    <location>
        <begin position="426"/>
        <end position="472"/>
    </location>
</feature>
<keyword evidence="2" id="KW-0624">Polysaccharide degradation</keyword>
<dbReference type="Proteomes" id="UP001519288">
    <property type="component" value="Unassembled WGS sequence"/>
</dbReference>
<evidence type="ECO:0000256" key="3">
    <source>
        <dbReference type="SAM" id="SignalP"/>
    </source>
</evidence>
<dbReference type="EMBL" id="JAGGLD010000003">
    <property type="protein sequence ID" value="MBP2001251.1"/>
    <property type="molecule type" value="Genomic_DNA"/>
</dbReference>
<dbReference type="SUPFAM" id="SSF51055">
    <property type="entry name" value="Carbohydrate binding domain"/>
    <property type="match status" value="2"/>
</dbReference>
<dbReference type="InterPro" id="IPR013830">
    <property type="entry name" value="SGNH_hydro"/>
</dbReference>
<protein>
    <submittedName>
        <fullName evidence="5">Lysophospholipase L1-like esterase</fullName>
    </submittedName>
</protein>
<comment type="caution">
    <text evidence="5">The sequence shown here is derived from an EMBL/GenBank/DDBJ whole genome shotgun (WGS) entry which is preliminary data.</text>
</comment>
<reference evidence="5 6" key="1">
    <citation type="submission" date="2021-03" db="EMBL/GenBank/DDBJ databases">
        <title>Genomic Encyclopedia of Type Strains, Phase IV (KMG-IV): sequencing the most valuable type-strain genomes for metagenomic binning, comparative biology and taxonomic classification.</title>
        <authorList>
            <person name="Goeker M."/>
        </authorList>
    </citation>
    <scope>NUCLEOTIDE SEQUENCE [LARGE SCALE GENOMIC DNA]</scope>
    <source>
        <strain evidence="5 6">DSM 26806</strain>
    </source>
</reference>
<dbReference type="CDD" id="cd01831">
    <property type="entry name" value="Endoglucanase_E_like"/>
    <property type="match status" value="1"/>
</dbReference>
<evidence type="ECO:0000256" key="2">
    <source>
        <dbReference type="ARBA" id="ARBA00023326"/>
    </source>
</evidence>
<dbReference type="InterPro" id="IPR036514">
    <property type="entry name" value="SGNH_hydro_sf"/>
</dbReference>
<evidence type="ECO:0000259" key="4">
    <source>
        <dbReference type="SMART" id="SM00495"/>
    </source>
</evidence>
<dbReference type="Pfam" id="PF02839">
    <property type="entry name" value="CBM_5_12"/>
    <property type="match status" value="2"/>
</dbReference>
<dbReference type="Gene3D" id="2.10.10.20">
    <property type="entry name" value="Carbohydrate-binding module superfamily 5/12"/>
    <property type="match status" value="2"/>
</dbReference>
<feature type="chain" id="PRO_5046385759" evidence="3">
    <location>
        <begin position="34"/>
        <end position="475"/>
    </location>
</feature>
<dbReference type="InterPro" id="IPR036573">
    <property type="entry name" value="CBM_sf_5/12"/>
</dbReference>
<dbReference type="Pfam" id="PF13472">
    <property type="entry name" value="Lipase_GDSL_2"/>
    <property type="match status" value="1"/>
</dbReference>
<evidence type="ECO:0000313" key="6">
    <source>
        <dbReference type="Proteomes" id="UP001519288"/>
    </source>
</evidence>
<evidence type="ECO:0000256" key="1">
    <source>
        <dbReference type="ARBA" id="ARBA00022801"/>
    </source>
</evidence>
<dbReference type="InterPro" id="IPR003610">
    <property type="entry name" value="CBM5/12"/>
</dbReference>
<dbReference type="SUPFAM" id="SSF52266">
    <property type="entry name" value="SGNH hydrolase"/>
    <property type="match status" value="1"/>
</dbReference>
<organism evidence="5 6">
    <name type="scientific">Paenibacillus shirakamiensis</name>
    <dbReference type="NCBI Taxonomy" id="1265935"/>
    <lineage>
        <taxon>Bacteria</taxon>
        <taxon>Bacillati</taxon>
        <taxon>Bacillota</taxon>
        <taxon>Bacilli</taxon>
        <taxon>Bacillales</taxon>
        <taxon>Paenibacillaceae</taxon>
        <taxon>Paenibacillus</taxon>
    </lineage>
</organism>
<dbReference type="InterPro" id="IPR040794">
    <property type="entry name" value="CE2_N"/>
</dbReference>
<feature type="domain" description="Chitin-binding type-3" evidence="4">
    <location>
        <begin position="39"/>
        <end position="85"/>
    </location>
</feature>
<dbReference type="PANTHER" id="PTHR37834:SF2">
    <property type="entry name" value="ESTERASE, SGNH HYDROLASE-TYPE"/>
    <property type="match status" value="1"/>
</dbReference>
<proteinExistence type="predicted"/>
<dbReference type="Gene3D" id="3.40.50.1110">
    <property type="entry name" value="SGNH hydrolase"/>
    <property type="match status" value="1"/>
</dbReference>
<evidence type="ECO:0000313" key="5">
    <source>
        <dbReference type="EMBL" id="MBP2001251.1"/>
    </source>
</evidence>
<dbReference type="InterPro" id="IPR052762">
    <property type="entry name" value="PCW_deacetylase/CE"/>
</dbReference>
<dbReference type="CDD" id="cd12214">
    <property type="entry name" value="ChiA1_BD"/>
    <property type="match status" value="2"/>
</dbReference>
<dbReference type="RefSeq" id="WP_209862228.1">
    <property type="nucleotide sequence ID" value="NZ_JAGGLD010000003.1"/>
</dbReference>
<gene>
    <name evidence="5" type="ORF">J2Z69_002294</name>
</gene>
<dbReference type="PANTHER" id="PTHR37834">
    <property type="entry name" value="GDSL-LIKE LIPASE/ACYLHYDROLASE DOMAIN PROTEIN (AFU_ORTHOLOGUE AFUA_2G00620)"/>
    <property type="match status" value="1"/>
</dbReference>
<keyword evidence="2" id="KW-0119">Carbohydrate metabolism</keyword>